<dbReference type="Proteomes" id="UP000007305">
    <property type="component" value="Chromosome 7"/>
</dbReference>
<sequence>MRRPPPRRVWFATGWLACCLVSDCVGNGYSILAHVLCSADFVEGFSVFKGLADNNAELRSEKVDMRKDDDSVAVRRRKEIEREFEVIEILQLICVVYYMTSKIQFRSLNLSQYINPVH</sequence>
<reference evidence="3" key="1">
    <citation type="submission" date="2015-12" db="EMBL/GenBank/DDBJ databases">
        <title>Update maize B73 reference genome by single molecule sequencing technologies.</title>
        <authorList>
            <consortium name="Maize Genome Sequencing Project"/>
            <person name="Ware D."/>
        </authorList>
    </citation>
    <scope>NUCLEOTIDE SEQUENCE [LARGE SCALE GENOMIC DNA]</scope>
    <source>
        <strain evidence="3">cv. B73</strain>
    </source>
</reference>
<proteinExistence type="predicted"/>
<dbReference type="InParanoid" id="A0A804UF11"/>
<evidence type="ECO:0000313" key="3">
    <source>
        <dbReference type="Proteomes" id="UP000007305"/>
    </source>
</evidence>
<organism evidence="2 3">
    <name type="scientific">Zea mays</name>
    <name type="common">Maize</name>
    <dbReference type="NCBI Taxonomy" id="4577"/>
    <lineage>
        <taxon>Eukaryota</taxon>
        <taxon>Viridiplantae</taxon>
        <taxon>Streptophyta</taxon>
        <taxon>Embryophyta</taxon>
        <taxon>Tracheophyta</taxon>
        <taxon>Spermatophyta</taxon>
        <taxon>Magnoliopsida</taxon>
        <taxon>Liliopsida</taxon>
        <taxon>Poales</taxon>
        <taxon>Poaceae</taxon>
        <taxon>PACMAD clade</taxon>
        <taxon>Panicoideae</taxon>
        <taxon>Andropogonodae</taxon>
        <taxon>Andropogoneae</taxon>
        <taxon>Tripsacinae</taxon>
        <taxon>Zea</taxon>
    </lineage>
</organism>
<accession>A0A804UF11</accession>
<reference evidence="2" key="3">
    <citation type="submission" date="2021-05" db="UniProtKB">
        <authorList>
            <consortium name="EnsemblPlants"/>
        </authorList>
    </citation>
    <scope>IDENTIFICATION</scope>
    <source>
        <strain evidence="2">cv. B73</strain>
    </source>
</reference>
<evidence type="ECO:0000256" key="1">
    <source>
        <dbReference type="SAM" id="SignalP"/>
    </source>
</evidence>
<reference evidence="2" key="2">
    <citation type="submission" date="2019-07" db="EMBL/GenBank/DDBJ databases">
        <authorList>
            <person name="Seetharam A."/>
            <person name="Woodhouse M."/>
            <person name="Cannon E."/>
        </authorList>
    </citation>
    <scope>NUCLEOTIDE SEQUENCE [LARGE SCALE GENOMIC DNA]</scope>
    <source>
        <strain evidence="2">cv. B73</strain>
    </source>
</reference>
<evidence type="ECO:0000313" key="2">
    <source>
        <dbReference type="EnsemblPlants" id="Zm00001eb329460_P001"/>
    </source>
</evidence>
<name>A0A804UF11_MAIZE</name>
<keyword evidence="3" id="KW-1185">Reference proteome</keyword>
<dbReference type="AlphaFoldDB" id="A0A804UF11"/>
<dbReference type="Gramene" id="Zm00001eb329460_T001">
    <property type="protein sequence ID" value="Zm00001eb329460_P001"/>
    <property type="gene ID" value="Zm00001eb329460"/>
</dbReference>
<protein>
    <submittedName>
        <fullName evidence="2">Uncharacterized protein</fullName>
    </submittedName>
</protein>
<dbReference type="EnsemblPlants" id="Zm00001eb329460_T001">
    <property type="protein sequence ID" value="Zm00001eb329460_P001"/>
    <property type="gene ID" value="Zm00001eb329460"/>
</dbReference>
<feature type="chain" id="PRO_5032480925" evidence="1">
    <location>
        <begin position="27"/>
        <end position="118"/>
    </location>
</feature>
<keyword evidence="1" id="KW-0732">Signal</keyword>
<feature type="signal peptide" evidence="1">
    <location>
        <begin position="1"/>
        <end position="26"/>
    </location>
</feature>